<evidence type="ECO:0000313" key="2">
    <source>
        <dbReference type="WBParaSite" id="PS1159_v2.g16050.t1"/>
    </source>
</evidence>
<accession>A0AC35FCR1</accession>
<protein>
    <submittedName>
        <fullName evidence="2">Glucuronosyltransferase</fullName>
    </submittedName>
</protein>
<dbReference type="WBParaSite" id="PS1159_v2.g16050.t1">
    <property type="protein sequence ID" value="PS1159_v2.g16050.t1"/>
    <property type="gene ID" value="PS1159_v2.g16050"/>
</dbReference>
<evidence type="ECO:0000313" key="1">
    <source>
        <dbReference type="Proteomes" id="UP000887580"/>
    </source>
</evidence>
<organism evidence="1 2">
    <name type="scientific">Panagrolaimus sp. PS1159</name>
    <dbReference type="NCBI Taxonomy" id="55785"/>
    <lineage>
        <taxon>Eukaryota</taxon>
        <taxon>Metazoa</taxon>
        <taxon>Ecdysozoa</taxon>
        <taxon>Nematoda</taxon>
        <taxon>Chromadorea</taxon>
        <taxon>Rhabditida</taxon>
        <taxon>Tylenchina</taxon>
        <taxon>Panagrolaimomorpha</taxon>
        <taxon>Panagrolaimoidea</taxon>
        <taxon>Panagrolaimidae</taxon>
        <taxon>Panagrolaimus</taxon>
    </lineage>
</organism>
<proteinExistence type="predicted"/>
<reference evidence="2" key="1">
    <citation type="submission" date="2022-11" db="UniProtKB">
        <authorList>
            <consortium name="WormBaseParasite"/>
        </authorList>
    </citation>
    <scope>IDENTIFICATION</scope>
</reference>
<name>A0AC35FCR1_9BILA</name>
<dbReference type="Proteomes" id="UP000887580">
    <property type="component" value="Unplaced"/>
</dbReference>
<sequence length="158" mass="18370">MNSVIEAAHYGVPLIAISLFVDQHRNAKMLEYRKTTIIVPKTDITESNLVSALKTLTQGESGKEYRQKAKTLASMLASRPMPPKERFLKYVNFAINFKDHDDHLDIKLRHHNFFFFYNIDIYAFILIFALIGFYLSFVLLKNVISIIFLTKLKKQKIL</sequence>